<evidence type="ECO:0000313" key="9">
    <source>
        <dbReference type="EMBL" id="VZH84539.1"/>
    </source>
</evidence>
<evidence type="ECO:0000313" key="10">
    <source>
        <dbReference type="Proteomes" id="UP000423525"/>
    </source>
</evidence>
<evidence type="ECO:0000256" key="7">
    <source>
        <dbReference type="SAM" id="Phobius"/>
    </source>
</evidence>
<sequence>MKTIGIIAIGFAAAWCCALPESVSAQQRCAISAPLSGEQQPVSDQWQVLSELHRIATGRGVTVAVIDTGISPHPRLPRLIDGGSYLSGSYTPTGGLHDCDAHGTVVASVIASQPGPDPVLGVAPESQLISIQQTSNTVASGTVASLAHAIHTAIDQHAQIINISVVSCVASDHVVDDAVLVEALRRAEESGTVVVSAAGNATGSTDDCVHGARVFPAHYPTVLTVGALKDPYHFADYSMPSPFPLVSALGYVPAALAHDHPGIAGGTLNHRSVYPFQGTSFAAPYVSGVAALIKQRFPAESPEHIRQRILMSSDPTVGKINPVHALTMEFPAPRTHHQVKIKPLHRQKFIREHAVEVIFWGLVVVILTEVIQHKRAKKKRE</sequence>
<evidence type="ECO:0000259" key="8">
    <source>
        <dbReference type="Pfam" id="PF00082"/>
    </source>
</evidence>
<dbReference type="PANTHER" id="PTHR43806:SF11">
    <property type="entry name" value="CEREVISIN-RELATED"/>
    <property type="match status" value="1"/>
</dbReference>
<evidence type="ECO:0000256" key="3">
    <source>
        <dbReference type="ARBA" id="ARBA00022801"/>
    </source>
</evidence>
<comment type="similarity">
    <text evidence="1 5 6">Belongs to the peptidase S8 family.</text>
</comment>
<proteinExistence type="inferred from homology"/>
<evidence type="ECO:0000256" key="2">
    <source>
        <dbReference type="ARBA" id="ARBA00022670"/>
    </source>
</evidence>
<protein>
    <submittedName>
        <fullName evidence="9">Serine protease</fullName>
    </submittedName>
</protein>
<dbReference type="PANTHER" id="PTHR43806">
    <property type="entry name" value="PEPTIDASE S8"/>
    <property type="match status" value="1"/>
</dbReference>
<dbReference type="GO" id="GO:0006508">
    <property type="term" value="P:proteolysis"/>
    <property type="evidence" value="ECO:0007669"/>
    <property type="project" value="UniProtKB-KW"/>
</dbReference>
<dbReference type="RefSeq" id="WP_155871721.1">
    <property type="nucleotide sequence ID" value="NZ_CP168248.1"/>
</dbReference>
<evidence type="ECO:0000256" key="1">
    <source>
        <dbReference type="ARBA" id="ARBA00011073"/>
    </source>
</evidence>
<dbReference type="InterPro" id="IPR015500">
    <property type="entry name" value="Peptidase_S8_subtilisin-rel"/>
</dbReference>
<feature type="active site" description="Charge relay system" evidence="5">
    <location>
        <position position="280"/>
    </location>
</feature>
<keyword evidence="7" id="KW-0812">Transmembrane</keyword>
<evidence type="ECO:0000256" key="4">
    <source>
        <dbReference type="ARBA" id="ARBA00022825"/>
    </source>
</evidence>
<evidence type="ECO:0000256" key="5">
    <source>
        <dbReference type="PROSITE-ProRule" id="PRU01240"/>
    </source>
</evidence>
<dbReference type="InterPro" id="IPR023828">
    <property type="entry name" value="Peptidase_S8_Ser-AS"/>
</dbReference>
<accession>A0A6I8MGQ6</accession>
<dbReference type="InterPro" id="IPR023827">
    <property type="entry name" value="Peptidase_S8_Asp-AS"/>
</dbReference>
<dbReference type="Gene3D" id="3.40.50.200">
    <property type="entry name" value="Peptidase S8/S53 domain"/>
    <property type="match status" value="1"/>
</dbReference>
<dbReference type="InterPro" id="IPR000209">
    <property type="entry name" value="Peptidase_S8/S53_dom"/>
</dbReference>
<keyword evidence="4 5" id="KW-0720">Serine protease</keyword>
<dbReference type="InterPro" id="IPR036852">
    <property type="entry name" value="Peptidase_S8/S53_dom_sf"/>
</dbReference>
<organism evidence="9 10">
    <name type="scientific">Corynebacterium rouxii</name>
    <dbReference type="NCBI Taxonomy" id="2719119"/>
    <lineage>
        <taxon>Bacteria</taxon>
        <taxon>Bacillati</taxon>
        <taxon>Actinomycetota</taxon>
        <taxon>Actinomycetes</taxon>
        <taxon>Mycobacteriales</taxon>
        <taxon>Corynebacteriaceae</taxon>
        <taxon>Corynebacterium</taxon>
    </lineage>
</organism>
<dbReference type="GO" id="GO:0004252">
    <property type="term" value="F:serine-type endopeptidase activity"/>
    <property type="evidence" value="ECO:0007669"/>
    <property type="project" value="UniProtKB-UniRule"/>
</dbReference>
<keyword evidence="3 5" id="KW-0378">Hydrolase</keyword>
<dbReference type="PRINTS" id="PR00723">
    <property type="entry name" value="SUBTILISIN"/>
</dbReference>
<dbReference type="AlphaFoldDB" id="A0A6I8MGQ6"/>
<dbReference type="InterPro" id="IPR022398">
    <property type="entry name" value="Peptidase_S8_His-AS"/>
</dbReference>
<feature type="domain" description="Peptidase S8/S53" evidence="8">
    <location>
        <begin position="58"/>
        <end position="313"/>
    </location>
</feature>
<dbReference type="EMBL" id="LR738855">
    <property type="protein sequence ID" value="VZH84539.1"/>
    <property type="molecule type" value="Genomic_DNA"/>
</dbReference>
<keyword evidence="7" id="KW-0472">Membrane</keyword>
<evidence type="ECO:0000256" key="6">
    <source>
        <dbReference type="RuleBase" id="RU003355"/>
    </source>
</evidence>
<keyword evidence="7" id="KW-1133">Transmembrane helix</keyword>
<dbReference type="PROSITE" id="PS00136">
    <property type="entry name" value="SUBTILASE_ASP"/>
    <property type="match status" value="1"/>
</dbReference>
<dbReference type="Pfam" id="PF00082">
    <property type="entry name" value="Peptidase_S8"/>
    <property type="match status" value="1"/>
</dbReference>
<reference evidence="9 10" key="1">
    <citation type="submission" date="2019-11" db="EMBL/GenBank/DDBJ databases">
        <authorList>
            <person name="Brisse S."/>
        </authorList>
    </citation>
    <scope>NUCLEOTIDE SEQUENCE [LARGE SCALE GENOMIC DNA]</scope>
    <source>
        <strain evidence="9">FRC0190</strain>
    </source>
</reference>
<dbReference type="PROSITE" id="PS00138">
    <property type="entry name" value="SUBTILASE_SER"/>
    <property type="match status" value="1"/>
</dbReference>
<dbReference type="SUPFAM" id="SSF52743">
    <property type="entry name" value="Subtilisin-like"/>
    <property type="match status" value="1"/>
</dbReference>
<dbReference type="PROSITE" id="PS51892">
    <property type="entry name" value="SUBTILASE"/>
    <property type="match status" value="1"/>
</dbReference>
<feature type="transmembrane region" description="Helical" evidence="7">
    <location>
        <begin position="353"/>
        <end position="371"/>
    </location>
</feature>
<dbReference type="KEGG" id="crf:FRC0190_00554"/>
<keyword evidence="2 5" id="KW-0645">Protease</keyword>
<dbReference type="PROSITE" id="PS00137">
    <property type="entry name" value="SUBTILASE_HIS"/>
    <property type="match status" value="1"/>
</dbReference>
<dbReference type="InterPro" id="IPR050131">
    <property type="entry name" value="Peptidase_S8_subtilisin-like"/>
</dbReference>
<feature type="active site" description="Charge relay system" evidence="5">
    <location>
        <position position="102"/>
    </location>
</feature>
<gene>
    <name evidence="9" type="ORF">FRC0190_00554</name>
</gene>
<feature type="active site" description="Charge relay system" evidence="5">
    <location>
        <position position="67"/>
    </location>
</feature>
<dbReference type="Proteomes" id="UP000423525">
    <property type="component" value="Chromosome"/>
</dbReference>
<name>A0A6I8MGQ6_9CORY</name>